<dbReference type="Pfam" id="PF04773">
    <property type="entry name" value="FecR"/>
    <property type="match status" value="1"/>
</dbReference>
<dbReference type="Pfam" id="PF16220">
    <property type="entry name" value="DUF4880"/>
    <property type="match status" value="1"/>
</dbReference>
<protein>
    <submittedName>
        <fullName evidence="3">FecR domain-containing protein</fullName>
    </submittedName>
</protein>
<dbReference type="AlphaFoldDB" id="A0A550FAB7"/>
<evidence type="ECO:0000313" key="4">
    <source>
        <dbReference type="Proteomes" id="UP000510934"/>
    </source>
</evidence>
<reference evidence="3 4" key="1">
    <citation type="journal article" date="2009" name="Mikrobiologiia">
        <title>[Phenanthren biodegradation and interaction of Pseudomonas putida BS3701 and Burkholderia sp.BS3702 in plant rhizosphere].</title>
        <authorList>
            <person name="Ovchinnikova A.A."/>
            <person name="Vetrova A.A."/>
            <person name="Filonov A.E."/>
            <person name="Boronin A.M."/>
        </authorList>
    </citation>
    <scope>NUCLEOTIDE SEQUENCE [LARGE SCALE GENOMIC DNA]</scope>
    <source>
        <strain evidence="3 4">BS3701</strain>
    </source>
</reference>
<dbReference type="InterPro" id="IPR032623">
    <property type="entry name" value="FecR_N"/>
</dbReference>
<accession>A0A550FAB7</accession>
<feature type="domain" description="FecR N-terminal" evidence="2">
    <location>
        <begin position="7"/>
        <end position="49"/>
    </location>
</feature>
<dbReference type="PANTHER" id="PTHR30273:SF2">
    <property type="entry name" value="PROTEIN FECR"/>
    <property type="match status" value="1"/>
</dbReference>
<dbReference type="PANTHER" id="PTHR30273">
    <property type="entry name" value="PERIPLASMIC SIGNAL SENSOR AND SIGMA FACTOR ACTIVATOR FECR-RELATED"/>
    <property type="match status" value="1"/>
</dbReference>
<name>A0A550FAB7_PSEPU</name>
<dbReference type="RefSeq" id="WP_019752143.1">
    <property type="nucleotide sequence ID" value="NZ_CP059052.1"/>
</dbReference>
<dbReference type="EMBL" id="CP059052">
    <property type="protein sequence ID" value="QLJ15849.1"/>
    <property type="molecule type" value="Genomic_DNA"/>
</dbReference>
<evidence type="ECO:0000259" key="1">
    <source>
        <dbReference type="Pfam" id="PF04773"/>
    </source>
</evidence>
<dbReference type="PIRSF" id="PIRSF018266">
    <property type="entry name" value="FecR"/>
    <property type="match status" value="1"/>
</dbReference>
<organism evidence="3 4">
    <name type="scientific">Pseudomonas putida</name>
    <name type="common">Arthrobacter siderocapsulatus</name>
    <dbReference type="NCBI Taxonomy" id="303"/>
    <lineage>
        <taxon>Bacteria</taxon>
        <taxon>Pseudomonadati</taxon>
        <taxon>Pseudomonadota</taxon>
        <taxon>Gammaproteobacteria</taxon>
        <taxon>Pseudomonadales</taxon>
        <taxon>Pseudomonadaceae</taxon>
        <taxon>Pseudomonas</taxon>
    </lineage>
</organism>
<dbReference type="Gene3D" id="2.60.120.1440">
    <property type="match status" value="1"/>
</dbReference>
<dbReference type="InterPro" id="IPR012373">
    <property type="entry name" value="Ferrdict_sens_TM"/>
</dbReference>
<evidence type="ECO:0000259" key="2">
    <source>
        <dbReference type="Pfam" id="PF16220"/>
    </source>
</evidence>
<proteinExistence type="predicted"/>
<dbReference type="InterPro" id="IPR006860">
    <property type="entry name" value="FecR"/>
</dbReference>
<dbReference type="GO" id="GO:0016989">
    <property type="term" value="F:sigma factor antagonist activity"/>
    <property type="evidence" value="ECO:0007669"/>
    <property type="project" value="TreeGrafter"/>
</dbReference>
<dbReference type="Proteomes" id="UP000510934">
    <property type="component" value="Chromosome"/>
</dbReference>
<gene>
    <name evidence="3" type="ORF">H0H12_07950</name>
</gene>
<evidence type="ECO:0000313" key="3">
    <source>
        <dbReference type="EMBL" id="QLJ15849.1"/>
    </source>
</evidence>
<feature type="domain" description="FecR protein" evidence="1">
    <location>
        <begin position="105"/>
        <end position="197"/>
    </location>
</feature>
<sequence length="311" mass="34515">MDLKTLEAAATWYVQLNDGANSEARTQAWRQWLQASPLHAAAWARVEKLQQQWAMVPPQAALSGLGAAQAQRRDVLKVLGLLMAMGGGSWLAAEQVPYRALLAQHSTRSGERRALHLEDGSQLELNVDTALDVRYATKVRAIQLYQGEILVRPVSDRQQRPFIVHTDDGSVLARSTAFSVRKLAQQTRVGVLEASVEVRPLRHPDRVLQLHAGQQVSFDQDVVLDAHALPADSTAWLQGMLSVNDWRLGDFLEELGRYRPGVLRCASSIQAMSISGAFRIDDTDIALANLPKTLPVKVRYLSRYWVSVEPA</sequence>